<organism evidence="3 4">
    <name type="scientific">Paenibacillus vulneris</name>
    <dbReference type="NCBI Taxonomy" id="1133364"/>
    <lineage>
        <taxon>Bacteria</taxon>
        <taxon>Bacillati</taxon>
        <taxon>Bacillota</taxon>
        <taxon>Bacilli</taxon>
        <taxon>Bacillales</taxon>
        <taxon>Paenibacillaceae</taxon>
        <taxon>Paenibacillus</taxon>
    </lineage>
</organism>
<sequence length="387" mass="43493">MTIHKNVKIAVVGVGAMGSGHIKNLRQLQTAGKVEIVGVCDVIKDRADKFAEELQIPAYDSHTELLNKPGLEAITVATPHYDHPSVAIDAFNRGIHVLCEKPIAVHLNDAKKMIAAYERAKEAYPELVFAIMFQERTYPFHKKLKEIVQSGKLGKLIRVTWINTQWFRPQFYYDSGDWRATWAGEGGGILTNQCPHNMDLYQWLFGMPAKISGFVNIGKYHNIEVEDEVTAYFEHENGMIGHFIATTAETPGTNRFEIVGEHGKLVYENEKIVMYQNQISVFDFILESKSKFGNVESWYTEIPVDITQPKGHLVVIEKFINAIQNGDGELVAHGTEGINGLTLANAIMQSSFTESKIVLPLDADAYENKLKELIQSSKYVKPPITRL</sequence>
<evidence type="ECO:0000313" key="3">
    <source>
        <dbReference type="EMBL" id="MFD1222677.1"/>
    </source>
</evidence>
<dbReference type="PANTHER" id="PTHR43249">
    <property type="entry name" value="UDP-N-ACETYL-2-AMINO-2-DEOXY-D-GLUCURONATE OXIDASE"/>
    <property type="match status" value="1"/>
</dbReference>
<dbReference type="Pfam" id="PF22725">
    <property type="entry name" value="GFO_IDH_MocA_C3"/>
    <property type="match status" value="1"/>
</dbReference>
<reference evidence="4" key="1">
    <citation type="journal article" date="2019" name="Int. J. Syst. Evol. Microbiol.">
        <title>The Global Catalogue of Microorganisms (GCM) 10K type strain sequencing project: providing services to taxonomists for standard genome sequencing and annotation.</title>
        <authorList>
            <consortium name="The Broad Institute Genomics Platform"/>
            <consortium name="The Broad Institute Genome Sequencing Center for Infectious Disease"/>
            <person name="Wu L."/>
            <person name="Ma J."/>
        </authorList>
    </citation>
    <scope>NUCLEOTIDE SEQUENCE [LARGE SCALE GENOMIC DNA]</scope>
    <source>
        <strain evidence="4">CCUG 53270</strain>
    </source>
</reference>
<dbReference type="Proteomes" id="UP001597180">
    <property type="component" value="Unassembled WGS sequence"/>
</dbReference>
<protein>
    <submittedName>
        <fullName evidence="3">Gfo/Idh/MocA family protein</fullName>
    </submittedName>
</protein>
<gene>
    <name evidence="3" type="ORF">ACFQ4B_21400</name>
</gene>
<evidence type="ECO:0000259" key="1">
    <source>
        <dbReference type="Pfam" id="PF01408"/>
    </source>
</evidence>
<accession>A0ABW3UQQ8</accession>
<comment type="caution">
    <text evidence="3">The sequence shown here is derived from an EMBL/GenBank/DDBJ whole genome shotgun (WGS) entry which is preliminary data.</text>
</comment>
<dbReference type="PANTHER" id="PTHR43249:SF1">
    <property type="entry name" value="D-GLUCOSIDE 3-DEHYDROGENASE"/>
    <property type="match status" value="1"/>
</dbReference>
<feature type="domain" description="GFO/IDH/MocA-like oxidoreductase" evidence="2">
    <location>
        <begin position="142"/>
        <end position="265"/>
    </location>
</feature>
<dbReference type="InterPro" id="IPR052515">
    <property type="entry name" value="Gfo/Idh/MocA_Oxidoreductase"/>
</dbReference>
<dbReference type="Gene3D" id="3.30.360.10">
    <property type="entry name" value="Dihydrodipicolinate Reductase, domain 2"/>
    <property type="match status" value="1"/>
</dbReference>
<dbReference type="EMBL" id="JBHTLU010000031">
    <property type="protein sequence ID" value="MFD1222677.1"/>
    <property type="molecule type" value="Genomic_DNA"/>
</dbReference>
<dbReference type="RefSeq" id="WP_345588393.1">
    <property type="nucleotide sequence ID" value="NZ_BAABJG010000015.1"/>
</dbReference>
<dbReference type="InterPro" id="IPR000683">
    <property type="entry name" value="Gfo/Idh/MocA-like_OxRdtase_N"/>
</dbReference>
<dbReference type="SUPFAM" id="SSF51735">
    <property type="entry name" value="NAD(P)-binding Rossmann-fold domains"/>
    <property type="match status" value="1"/>
</dbReference>
<dbReference type="Pfam" id="PF01408">
    <property type="entry name" value="GFO_IDH_MocA"/>
    <property type="match status" value="1"/>
</dbReference>
<dbReference type="InterPro" id="IPR055170">
    <property type="entry name" value="GFO_IDH_MocA-like_dom"/>
</dbReference>
<feature type="domain" description="Gfo/Idh/MocA-like oxidoreductase N-terminal" evidence="1">
    <location>
        <begin position="7"/>
        <end position="122"/>
    </location>
</feature>
<dbReference type="InterPro" id="IPR036291">
    <property type="entry name" value="NAD(P)-bd_dom_sf"/>
</dbReference>
<proteinExistence type="predicted"/>
<dbReference type="Gene3D" id="3.40.50.720">
    <property type="entry name" value="NAD(P)-binding Rossmann-like Domain"/>
    <property type="match status" value="1"/>
</dbReference>
<dbReference type="SUPFAM" id="SSF55347">
    <property type="entry name" value="Glyceraldehyde-3-phosphate dehydrogenase-like, C-terminal domain"/>
    <property type="match status" value="1"/>
</dbReference>
<name>A0ABW3UQQ8_9BACL</name>
<keyword evidence="4" id="KW-1185">Reference proteome</keyword>
<evidence type="ECO:0000313" key="4">
    <source>
        <dbReference type="Proteomes" id="UP001597180"/>
    </source>
</evidence>
<evidence type="ECO:0000259" key="2">
    <source>
        <dbReference type="Pfam" id="PF22725"/>
    </source>
</evidence>